<reference evidence="1" key="1">
    <citation type="journal article" date="2019" name="MBio">
        <title>Virus Genomes from Deep Sea Sediments Expand the Ocean Megavirome and Support Independent Origins of Viral Gigantism.</title>
        <authorList>
            <person name="Backstrom D."/>
            <person name="Yutin N."/>
            <person name="Jorgensen S.L."/>
            <person name="Dharamshi J."/>
            <person name="Homa F."/>
            <person name="Zaremba-Niedwiedzka K."/>
            <person name="Spang A."/>
            <person name="Wolf Y.I."/>
            <person name="Koonin E.V."/>
            <person name="Ettema T.J."/>
        </authorList>
    </citation>
    <scope>NUCLEOTIDE SEQUENCE</scope>
</reference>
<organism evidence="1">
    <name type="scientific">Pithovirus LCPAC304</name>
    <dbReference type="NCBI Taxonomy" id="2506594"/>
    <lineage>
        <taxon>Viruses</taxon>
        <taxon>Pithoviruses</taxon>
    </lineage>
</organism>
<accession>A0A481Z9R8</accession>
<evidence type="ECO:0000313" key="1">
    <source>
        <dbReference type="EMBL" id="QBK91910.1"/>
    </source>
</evidence>
<dbReference type="EMBL" id="MK500566">
    <property type="protein sequence ID" value="QBK91910.1"/>
    <property type="molecule type" value="Genomic_DNA"/>
</dbReference>
<proteinExistence type="predicted"/>
<name>A0A481Z9R8_9VIRU</name>
<protein>
    <submittedName>
        <fullName evidence="1">Uncharacterized protein</fullName>
    </submittedName>
</protein>
<gene>
    <name evidence="1" type="ORF">LCPAC304_02510</name>
</gene>
<sequence length="50" mass="5373">MSTLMVKGIMVFIFTVAVFTKVKREIPMGGIEEVTGIIAVADVAGFVAHF</sequence>